<organism evidence="3 4">
    <name type="scientific">Gulbenkiania mobilis</name>
    <dbReference type="NCBI Taxonomy" id="397457"/>
    <lineage>
        <taxon>Bacteria</taxon>
        <taxon>Pseudomonadati</taxon>
        <taxon>Pseudomonadota</taxon>
        <taxon>Betaproteobacteria</taxon>
        <taxon>Neisseriales</taxon>
        <taxon>Chromobacteriaceae</taxon>
        <taxon>Gulbenkiania</taxon>
    </lineage>
</organism>
<dbReference type="Pfam" id="PF08722">
    <property type="entry name" value="Tn7_TnsA-like_N"/>
    <property type="match status" value="1"/>
</dbReference>
<proteinExistence type="predicted"/>
<accession>A0ABY2CX29</accession>
<dbReference type="Gene3D" id="3.40.1350.10">
    <property type="match status" value="1"/>
</dbReference>
<feature type="domain" description="TnsA endonuclease C-terminal" evidence="1">
    <location>
        <begin position="172"/>
        <end position="253"/>
    </location>
</feature>
<dbReference type="InterPro" id="IPR014832">
    <property type="entry name" value="TnsA_C"/>
</dbReference>
<dbReference type="Pfam" id="PF08721">
    <property type="entry name" value="Tn7_Tnp_TnsA_C"/>
    <property type="match status" value="1"/>
</dbReference>
<evidence type="ECO:0000313" key="4">
    <source>
        <dbReference type="Proteomes" id="UP000294801"/>
    </source>
</evidence>
<protein>
    <submittedName>
        <fullName evidence="3">TnsA endonuclease-like protein</fullName>
    </submittedName>
</protein>
<comment type="caution">
    <text evidence="3">The sequence shown here is derived from an EMBL/GenBank/DDBJ whole genome shotgun (WGS) entry which is preliminary data.</text>
</comment>
<dbReference type="CDD" id="cd22362">
    <property type="entry name" value="TnsA_endonuclease-like"/>
    <property type="match status" value="1"/>
</dbReference>
<dbReference type="InterPro" id="IPR014833">
    <property type="entry name" value="TnsA_N"/>
</dbReference>
<sequence length="280" mass="32481">MAKRRYDFDEPKIQRYLAEGRGAGQFVSYQPWLTVHDVPSSGRVSRIQGWHTGRIHHLLSDGETGLFLMLDWEDCVADIREQFPLDRDVTRQIAVEIGVPHPRDNHTQTDLVMTTDFLVDVVIDGKTHLLARTFKRVEDLDDERTIAKFEIERRYWTRKGVDWGIVTDAELSAERIQNLHWLHSMRSLDGTQVPYDGYWDDRIDTFCTHLAAAGEMSIKGYCRWLEQTLGFQSGEGLTVIRYLLANKRLFMNLDRKFDPLDKMTSLELVQSVQPDLPRSA</sequence>
<feature type="domain" description="TnsA endonuclease N-terminal" evidence="2">
    <location>
        <begin position="74"/>
        <end position="168"/>
    </location>
</feature>
<keyword evidence="4" id="KW-1185">Reference proteome</keyword>
<dbReference type="InterPro" id="IPR011856">
    <property type="entry name" value="tRNA_endonuc-like_dom_sf"/>
</dbReference>
<dbReference type="EMBL" id="SMDA01000004">
    <property type="protein sequence ID" value="TCW31811.1"/>
    <property type="molecule type" value="Genomic_DNA"/>
</dbReference>
<dbReference type="RefSeq" id="WP_132098328.1">
    <property type="nucleotide sequence ID" value="NZ_SMDA01000004.1"/>
</dbReference>
<name>A0ABY2CX29_GULMO</name>
<evidence type="ECO:0000313" key="3">
    <source>
        <dbReference type="EMBL" id="TCW31811.1"/>
    </source>
</evidence>
<evidence type="ECO:0000259" key="1">
    <source>
        <dbReference type="Pfam" id="PF08721"/>
    </source>
</evidence>
<dbReference type="InterPro" id="IPR011335">
    <property type="entry name" value="Restrct_endonuc-II-like"/>
</dbReference>
<evidence type="ECO:0000259" key="2">
    <source>
        <dbReference type="Pfam" id="PF08722"/>
    </source>
</evidence>
<dbReference type="Gene3D" id="1.10.10.10">
    <property type="entry name" value="Winged helix-like DNA-binding domain superfamily/Winged helix DNA-binding domain"/>
    <property type="match status" value="1"/>
</dbReference>
<dbReference type="InterPro" id="IPR036388">
    <property type="entry name" value="WH-like_DNA-bd_sf"/>
</dbReference>
<gene>
    <name evidence="3" type="ORF">EV669_104179</name>
</gene>
<dbReference type="SUPFAM" id="SSF52980">
    <property type="entry name" value="Restriction endonuclease-like"/>
    <property type="match status" value="1"/>
</dbReference>
<reference evidence="3 4" key="1">
    <citation type="submission" date="2019-03" db="EMBL/GenBank/DDBJ databases">
        <title>Genomic Encyclopedia of Type Strains, Phase IV (KMG-IV): sequencing the most valuable type-strain genomes for metagenomic binning, comparative biology and taxonomic classification.</title>
        <authorList>
            <person name="Goeker M."/>
        </authorList>
    </citation>
    <scope>NUCLEOTIDE SEQUENCE [LARGE SCALE GENOMIC DNA]</scope>
    <source>
        <strain evidence="3 4">DSM 18507</strain>
    </source>
</reference>
<dbReference type="Proteomes" id="UP000294801">
    <property type="component" value="Unassembled WGS sequence"/>
</dbReference>